<dbReference type="Proteomes" id="UP000663868">
    <property type="component" value="Unassembled WGS sequence"/>
</dbReference>
<dbReference type="EMBL" id="CAJNOE010000090">
    <property type="protein sequence ID" value="CAF0893364.1"/>
    <property type="molecule type" value="Genomic_DNA"/>
</dbReference>
<dbReference type="AlphaFoldDB" id="A0A813Z5P3"/>
<reference evidence="1" key="1">
    <citation type="submission" date="2021-02" db="EMBL/GenBank/DDBJ databases">
        <authorList>
            <person name="Nowell W R."/>
        </authorList>
    </citation>
    <scope>NUCLEOTIDE SEQUENCE</scope>
</reference>
<dbReference type="EMBL" id="CAJOBB010005804">
    <property type="protein sequence ID" value="CAF4141076.1"/>
    <property type="molecule type" value="Genomic_DNA"/>
</dbReference>
<sequence length="107" mass="12137">MSEFSRLPADSRTISQLTSEDLQQVADALHNSLINSMMVEGKGSVTEFIAAQFKNMNMKQSHLEPKVIDNLDQYSQLKAIKCNFSYNDNESMMTAKGVRTFRIKGRE</sequence>
<name>A0A813Z5P3_9BILA</name>
<accession>A0A813Z5P3</accession>
<evidence type="ECO:0000313" key="3">
    <source>
        <dbReference type="Proteomes" id="UP000663860"/>
    </source>
</evidence>
<organism evidence="1 3">
    <name type="scientific">Adineta steineri</name>
    <dbReference type="NCBI Taxonomy" id="433720"/>
    <lineage>
        <taxon>Eukaryota</taxon>
        <taxon>Metazoa</taxon>
        <taxon>Spiralia</taxon>
        <taxon>Gnathifera</taxon>
        <taxon>Rotifera</taxon>
        <taxon>Eurotatoria</taxon>
        <taxon>Bdelloidea</taxon>
        <taxon>Adinetida</taxon>
        <taxon>Adinetidae</taxon>
        <taxon>Adineta</taxon>
    </lineage>
</organism>
<proteinExistence type="predicted"/>
<protein>
    <submittedName>
        <fullName evidence="1">Uncharacterized protein</fullName>
    </submittedName>
</protein>
<comment type="caution">
    <text evidence="1">The sequence shown here is derived from an EMBL/GenBank/DDBJ whole genome shotgun (WGS) entry which is preliminary data.</text>
</comment>
<evidence type="ECO:0000313" key="1">
    <source>
        <dbReference type="EMBL" id="CAF0893364.1"/>
    </source>
</evidence>
<dbReference type="Proteomes" id="UP000663860">
    <property type="component" value="Unassembled WGS sequence"/>
</dbReference>
<gene>
    <name evidence="1" type="ORF">IZO911_LOCUS11845</name>
    <name evidence="2" type="ORF">KXQ929_LOCUS36709</name>
</gene>
<evidence type="ECO:0000313" key="2">
    <source>
        <dbReference type="EMBL" id="CAF4141076.1"/>
    </source>
</evidence>